<dbReference type="Gene3D" id="3.90.190.10">
    <property type="entry name" value="Protein tyrosine phosphatase superfamily"/>
    <property type="match status" value="1"/>
</dbReference>
<dbReference type="PANTHER" id="PTHR31126:SF1">
    <property type="entry name" value="TYROSINE SPECIFIC PROTEIN PHOSPHATASES DOMAIN-CONTAINING PROTEIN"/>
    <property type="match status" value="1"/>
</dbReference>
<dbReference type="PANTHER" id="PTHR31126">
    <property type="entry name" value="TYROSINE-PROTEIN PHOSPHATASE"/>
    <property type="match status" value="1"/>
</dbReference>
<proteinExistence type="predicted"/>
<dbReference type="EMBL" id="PKFO01000005">
    <property type="protein sequence ID" value="PVH21273.1"/>
    <property type="molecule type" value="Genomic_DNA"/>
</dbReference>
<dbReference type="VEuPathDB" id="FungiDB:CXQ85_000245"/>
<dbReference type="InterPro" id="IPR029058">
    <property type="entry name" value="AB_hydrolase_fold"/>
</dbReference>
<dbReference type="GeneID" id="37005578"/>
<evidence type="ECO:0000313" key="2">
    <source>
        <dbReference type="Proteomes" id="UP000244309"/>
    </source>
</evidence>
<evidence type="ECO:0000313" key="1">
    <source>
        <dbReference type="EMBL" id="PVH21273.1"/>
    </source>
</evidence>
<dbReference type="SUPFAM" id="SSF53474">
    <property type="entry name" value="alpha/beta-Hydrolases"/>
    <property type="match status" value="1"/>
</dbReference>
<dbReference type="AlphaFoldDB" id="A0A2V1AVC1"/>
<dbReference type="GO" id="GO:0004721">
    <property type="term" value="F:phosphoprotein phosphatase activity"/>
    <property type="evidence" value="ECO:0007669"/>
    <property type="project" value="InterPro"/>
</dbReference>
<comment type="caution">
    <text evidence="1">The sequence shown here is derived from an EMBL/GenBank/DDBJ whole genome shotgun (WGS) entry which is preliminary data.</text>
</comment>
<dbReference type="RefSeq" id="XP_025342213.1">
    <property type="nucleotide sequence ID" value="XM_025483998.1"/>
</dbReference>
<organism evidence="1 2">
    <name type="scientific">Candidozyma haemuli</name>
    <dbReference type="NCBI Taxonomy" id="45357"/>
    <lineage>
        <taxon>Eukaryota</taxon>
        <taxon>Fungi</taxon>
        <taxon>Dikarya</taxon>
        <taxon>Ascomycota</taxon>
        <taxon>Saccharomycotina</taxon>
        <taxon>Pichiomycetes</taxon>
        <taxon>Metschnikowiaceae</taxon>
        <taxon>Candidozyma</taxon>
    </lineage>
</organism>
<dbReference type="SUPFAM" id="SSF52799">
    <property type="entry name" value="(Phosphotyrosine protein) phosphatases II"/>
    <property type="match status" value="1"/>
</dbReference>
<evidence type="ECO:0008006" key="3">
    <source>
        <dbReference type="Google" id="ProtNLM"/>
    </source>
</evidence>
<dbReference type="Gene3D" id="3.40.50.1820">
    <property type="entry name" value="alpha/beta hydrolase"/>
    <property type="match status" value="1"/>
</dbReference>
<dbReference type="OrthoDB" id="449382at2759"/>
<name>A0A2V1AVC1_9ASCO</name>
<dbReference type="STRING" id="45357.A0A2V1AVC1"/>
<dbReference type="InterPro" id="IPR029021">
    <property type="entry name" value="Prot-tyrosine_phosphatase-like"/>
</dbReference>
<protein>
    <recommendedName>
        <fullName evidence="3">Tyrosine specific protein phosphatases domain-containing protein</fullName>
    </recommendedName>
</protein>
<sequence length="623" mass="69437">MAPKLGYEPVDPTNVPPPREIEVWVPGGIRATIAIPHGVDSDDPKWATPTKRMALILHGQMGHRDYCYQKILAHKLAAFRGIYSLRIDFRGCGASEDCADTKLGRVINSDLEDITRCMEFITDPSLNPLKTAFVPSAIIAHSRGAVVMYLWAVQQAALLRAGDPERKAFQVPNLVSCSTRYNTPTNFERDDVIDDDFVSMEMTCLRHGKYQLVVVPREELLTLIAVDLTCVKDLPDSWSVLSIYGMEDDVVSPNDGAQFSNLLSRCRHSHHLEVIKNADHTFMGVHHIESEEDQEDFNPEGLPLDKNKLVNYRHHAVAAMLHWLKPENESLRFLHANTTIGNQFRWKDIDGLSNFRDVGGWRLLKPTYSKSSKLGSTIFVRSNYIFRSACINSITQEGAQALKALGVKTIFDLRSPQESAGDIDPGYLSHARINRITSPIIDLERVAPEELAKRLVASATSSNKLEKVNQEILREGVQPLRTIFTYIKEHPHEPFVISCSNGRELTGIVTMLILSLAGVDKHTVANEHALSVHGVSAPQQVAHNKAVERVATNGTVTDNSVSFGEETLISMFRTLDILEEEFGGVKSYMTNHLGFVESEVKGIYDNLVTHQAKGPVTFPVCKI</sequence>
<gene>
    <name evidence="1" type="ORF">CXQ85_000245</name>
</gene>
<accession>A0A2V1AVC1</accession>
<dbReference type="Proteomes" id="UP000244309">
    <property type="component" value="Unassembled WGS sequence"/>
</dbReference>
<reference evidence="1 2" key="1">
    <citation type="submission" date="2017-12" db="EMBL/GenBank/DDBJ databases">
        <title>Genome Sequence of a Multidrug-Resistant Candida haemulonii Isolate from a Patient with Chronic Leg Ulcers in Israel.</title>
        <authorList>
            <person name="Chow N.A."/>
            <person name="Gade L."/>
            <person name="Batra D."/>
            <person name="Rowe L.A."/>
            <person name="Ben-Ami R."/>
            <person name="Loparev V.N."/>
            <person name="Litvintseva A.P."/>
        </authorList>
    </citation>
    <scope>NUCLEOTIDE SEQUENCE [LARGE SCALE GENOMIC DNA]</scope>
    <source>
        <strain evidence="1 2">B11899</strain>
    </source>
</reference>
<dbReference type="Pfam" id="PF13350">
    <property type="entry name" value="Y_phosphatase3"/>
    <property type="match status" value="1"/>
</dbReference>
<keyword evidence="2" id="KW-1185">Reference proteome</keyword>
<dbReference type="InterPro" id="IPR026893">
    <property type="entry name" value="Tyr/Ser_Pase_IphP-type"/>
</dbReference>